<comment type="caution">
    <text evidence="1">The sequence shown here is derived from an EMBL/GenBank/DDBJ whole genome shotgun (WGS) entry which is preliminary data.</text>
</comment>
<accession>A0A847SPS4</accession>
<dbReference type="AlphaFoldDB" id="A0A847SPS4"/>
<name>A0A847SPS4_9BACT</name>
<sequence length="218" mass="24807">MRKSPFEWIIETLENNDKVESTTIISENLLHIKRTNGTLLSVTKSTLNSYNVASVREILNTQNANFILHIPKSPFISGDALDYLETKKITLGGFGDLTRVIKQENNWPYLPPNVSFILRGLRQHTKVISVNRLDNKRYEIARNGLETVIIIALDDYDLGIEAIRCAVDEFGKFDAVFKANPNGSITSKAIELADSREIKVFTWGELLGKLNLKWTWRQ</sequence>
<protein>
    <submittedName>
        <fullName evidence="1">Uncharacterized protein</fullName>
    </submittedName>
</protein>
<gene>
    <name evidence="1" type="ORF">HGH91_26950</name>
</gene>
<organism evidence="1 2">
    <name type="scientific">Chitinophaga eiseniae</name>
    <dbReference type="NCBI Taxonomy" id="634771"/>
    <lineage>
        <taxon>Bacteria</taxon>
        <taxon>Pseudomonadati</taxon>
        <taxon>Bacteroidota</taxon>
        <taxon>Chitinophagia</taxon>
        <taxon>Chitinophagales</taxon>
        <taxon>Chitinophagaceae</taxon>
        <taxon>Chitinophaga</taxon>
    </lineage>
</organism>
<keyword evidence="2" id="KW-1185">Reference proteome</keyword>
<evidence type="ECO:0000313" key="1">
    <source>
        <dbReference type="EMBL" id="NLR82284.1"/>
    </source>
</evidence>
<reference evidence="1 2" key="1">
    <citation type="submission" date="2020-04" db="EMBL/GenBank/DDBJ databases">
        <authorList>
            <person name="Yin C."/>
        </authorList>
    </citation>
    <scope>NUCLEOTIDE SEQUENCE [LARGE SCALE GENOMIC DNA]</scope>
    <source>
        <strain evidence="1 2">Ak56</strain>
    </source>
</reference>
<dbReference type="RefSeq" id="WP_168742228.1">
    <property type="nucleotide sequence ID" value="NZ_JABAHZ010000009.1"/>
</dbReference>
<evidence type="ECO:0000313" key="2">
    <source>
        <dbReference type="Proteomes" id="UP000552864"/>
    </source>
</evidence>
<proteinExistence type="predicted"/>
<dbReference type="EMBL" id="JABAHZ010000009">
    <property type="protein sequence ID" value="NLR82284.1"/>
    <property type="molecule type" value="Genomic_DNA"/>
</dbReference>
<dbReference type="Proteomes" id="UP000552864">
    <property type="component" value="Unassembled WGS sequence"/>
</dbReference>